<dbReference type="RefSeq" id="WP_002636336.1">
    <property type="nucleotide sequence ID" value="NZ_CP012109.1"/>
</dbReference>
<gene>
    <name evidence="1" type="ORF">A176_004828</name>
</gene>
<dbReference type="STRING" id="1297742.A176_004828"/>
<dbReference type="EMBL" id="CP012109">
    <property type="protein sequence ID" value="AKQ67916.1"/>
    <property type="molecule type" value="Genomic_DNA"/>
</dbReference>
<dbReference type="Proteomes" id="UP000009026">
    <property type="component" value="Chromosome"/>
</dbReference>
<keyword evidence="1" id="KW-0449">Lipoprotein</keyword>
<proteinExistence type="predicted"/>
<protein>
    <submittedName>
        <fullName evidence="1">Putative lipoprotein</fullName>
    </submittedName>
</protein>
<dbReference type="eggNOG" id="COG1633">
    <property type="taxonomic scope" value="Bacteria"/>
</dbReference>
<organism evidence="1 2">
    <name type="scientific">Pseudomyxococcus hansupus</name>
    <dbReference type="NCBI Taxonomy" id="1297742"/>
    <lineage>
        <taxon>Bacteria</taxon>
        <taxon>Pseudomonadati</taxon>
        <taxon>Myxococcota</taxon>
        <taxon>Myxococcia</taxon>
        <taxon>Myxococcales</taxon>
        <taxon>Cystobacterineae</taxon>
        <taxon>Myxococcaceae</taxon>
        <taxon>Pseudomyxococcus</taxon>
    </lineage>
</organism>
<name>A0A0H4WWY7_9BACT</name>
<accession>A0A0H4WWY7</accession>
<keyword evidence="2" id="KW-1185">Reference proteome</keyword>
<sequence length="226" mass="24484">MDSNHLRLLFTRTLRALPVADSLQAVPLECVLGGAAFEALTPAKDLRNASQLSGHDLSRLREELTFHGAEVTHQGAALVSALEDVLRGVGGEEPSAPQVESLAPRSLFAVALDNAADGCVRETFGALVAQHQALHARDGEVRAFMARIAEDETRRAELSWKVDRWVQDRLSDAERDVLRLVKQRASEALRAEAAVPLHPVLVSEAGLPAPEVAVELVDSLARELWA</sequence>
<dbReference type="AlphaFoldDB" id="A0A0H4WWY7"/>
<dbReference type="PATRIC" id="fig|1297742.4.peg.4875"/>
<evidence type="ECO:0000313" key="2">
    <source>
        <dbReference type="Proteomes" id="UP000009026"/>
    </source>
</evidence>
<evidence type="ECO:0000313" key="1">
    <source>
        <dbReference type="EMBL" id="AKQ67916.1"/>
    </source>
</evidence>
<reference evidence="1 2" key="1">
    <citation type="journal article" date="2016" name="PLoS ONE">
        <title>Complete Genome Sequence and Comparative Genomics of a Novel Myxobacterium Myxococcus hansupus.</title>
        <authorList>
            <person name="Sharma G."/>
            <person name="Narwani T."/>
            <person name="Subramanian S."/>
        </authorList>
    </citation>
    <scope>NUCLEOTIDE SEQUENCE [LARGE SCALE GENOMIC DNA]</scope>
    <source>
        <strain evidence="2">mixupus</strain>
    </source>
</reference>
<dbReference type="KEGG" id="mym:A176_004828"/>